<protein>
    <recommendedName>
        <fullName evidence="6">Iron transporter</fullName>
    </recommendedName>
</protein>
<sequence length="96" mass="11134">MPANKKHLETSVWQRFLKITAGLVGGFFVSITFHMLLMYFFDSPPIYATMYITGYLLWTILFILAFVIGNGYKIWLTYIGLSVLFYLPYLIAPLHT</sequence>
<name>A0A165Q956_9FLAO</name>
<keyword evidence="1" id="KW-0812">Transmembrane</keyword>
<evidence type="ECO:0008006" key="6">
    <source>
        <dbReference type="Google" id="ProtNLM"/>
    </source>
</evidence>
<feature type="transmembrane region" description="Helical" evidence="1">
    <location>
        <begin position="75"/>
        <end position="92"/>
    </location>
</feature>
<feature type="transmembrane region" description="Helical" evidence="1">
    <location>
        <begin position="21"/>
        <end position="41"/>
    </location>
</feature>
<evidence type="ECO:0000313" key="3">
    <source>
        <dbReference type="EMBL" id="SEJ23646.1"/>
    </source>
</evidence>
<reference evidence="2 4" key="1">
    <citation type="submission" date="2016-01" db="EMBL/GenBank/DDBJ databases">
        <title>Whole genome sequencing of Myroides marinus L41.</title>
        <authorList>
            <person name="Hong K.W."/>
        </authorList>
    </citation>
    <scope>NUCLEOTIDE SEQUENCE [LARGE SCALE GENOMIC DNA]</scope>
    <source>
        <strain evidence="2 4">L41</strain>
    </source>
</reference>
<dbReference type="OrthoDB" id="711014at2"/>
<dbReference type="EMBL" id="LQNU01000095">
    <property type="protein sequence ID" value="KZE74084.1"/>
    <property type="molecule type" value="Genomic_DNA"/>
</dbReference>
<dbReference type="Proteomes" id="UP000076630">
    <property type="component" value="Unassembled WGS sequence"/>
</dbReference>
<dbReference type="EMBL" id="FNYS01000018">
    <property type="protein sequence ID" value="SEJ23646.1"/>
    <property type="molecule type" value="Genomic_DNA"/>
</dbReference>
<dbReference type="RefSeq" id="WP_038988418.1">
    <property type="nucleotide sequence ID" value="NZ_FNYS01000018.1"/>
</dbReference>
<evidence type="ECO:0000313" key="2">
    <source>
        <dbReference type="EMBL" id="KZE74084.1"/>
    </source>
</evidence>
<reference evidence="3 5" key="2">
    <citation type="submission" date="2016-10" db="EMBL/GenBank/DDBJ databases">
        <authorList>
            <person name="de Groot N.N."/>
        </authorList>
    </citation>
    <scope>NUCLEOTIDE SEQUENCE [LARGE SCALE GENOMIC DNA]</scope>
    <source>
        <strain evidence="3 5">DSM 23048</strain>
    </source>
</reference>
<evidence type="ECO:0000313" key="4">
    <source>
        <dbReference type="Proteomes" id="UP000076630"/>
    </source>
</evidence>
<accession>A0A165Q956</accession>
<feature type="transmembrane region" description="Helical" evidence="1">
    <location>
        <begin position="47"/>
        <end position="68"/>
    </location>
</feature>
<keyword evidence="1" id="KW-0472">Membrane</keyword>
<organism evidence="2 4">
    <name type="scientific">Myroides marinus</name>
    <dbReference type="NCBI Taxonomy" id="703342"/>
    <lineage>
        <taxon>Bacteria</taxon>
        <taxon>Pseudomonadati</taxon>
        <taxon>Bacteroidota</taxon>
        <taxon>Flavobacteriia</taxon>
        <taxon>Flavobacteriales</taxon>
        <taxon>Flavobacteriaceae</taxon>
        <taxon>Myroides</taxon>
    </lineage>
</organism>
<evidence type="ECO:0000256" key="1">
    <source>
        <dbReference type="SAM" id="Phobius"/>
    </source>
</evidence>
<evidence type="ECO:0000313" key="5">
    <source>
        <dbReference type="Proteomes" id="UP000183077"/>
    </source>
</evidence>
<keyword evidence="4" id="KW-1185">Reference proteome</keyword>
<keyword evidence="1" id="KW-1133">Transmembrane helix</keyword>
<dbReference type="Proteomes" id="UP000183077">
    <property type="component" value="Unassembled WGS sequence"/>
</dbReference>
<gene>
    <name evidence="2" type="ORF">AV926_17765</name>
    <name evidence="3" type="ORF">SAMN04488018_11843</name>
</gene>
<dbReference type="GeneID" id="82258159"/>
<dbReference type="AlphaFoldDB" id="A0A165Q956"/>
<proteinExistence type="predicted"/>